<organism evidence="1 2">
    <name type="scientific">Gossypium arboreum</name>
    <name type="common">Tree cotton</name>
    <name type="synonym">Gossypium nanking</name>
    <dbReference type="NCBI Taxonomy" id="29729"/>
    <lineage>
        <taxon>Eukaryota</taxon>
        <taxon>Viridiplantae</taxon>
        <taxon>Streptophyta</taxon>
        <taxon>Embryophyta</taxon>
        <taxon>Tracheophyta</taxon>
        <taxon>Spermatophyta</taxon>
        <taxon>Magnoliopsida</taxon>
        <taxon>eudicotyledons</taxon>
        <taxon>Gunneridae</taxon>
        <taxon>Pentapetalae</taxon>
        <taxon>rosids</taxon>
        <taxon>malvids</taxon>
        <taxon>Malvales</taxon>
        <taxon>Malvaceae</taxon>
        <taxon>Malvoideae</taxon>
        <taxon>Gossypium</taxon>
    </lineage>
</organism>
<reference evidence="2" key="1">
    <citation type="submission" date="2014-09" db="EMBL/GenBank/DDBJ databases">
        <authorList>
            <person name="Mudge J."/>
            <person name="Ramaraj T."/>
            <person name="Lindquist I.E."/>
            <person name="Bharti A.K."/>
            <person name="Sundararajan A."/>
            <person name="Cameron C.T."/>
            <person name="Woodward J.E."/>
            <person name="May G.D."/>
            <person name="Brubaker C."/>
            <person name="Broadhvest J."/>
            <person name="Wilkins T.A."/>
        </authorList>
    </citation>
    <scope>NUCLEOTIDE SEQUENCE</scope>
    <source>
        <strain evidence="2">cv. AKA8401</strain>
    </source>
</reference>
<dbReference type="EMBL" id="KN392582">
    <property type="protein sequence ID" value="KHG09894.1"/>
    <property type="molecule type" value="Genomic_DNA"/>
</dbReference>
<dbReference type="AlphaFoldDB" id="A0A0B0NDM3"/>
<gene>
    <name evidence="1" type="ORF">F383_12180</name>
</gene>
<evidence type="ECO:0000313" key="2">
    <source>
        <dbReference type="Proteomes" id="UP000032142"/>
    </source>
</evidence>
<evidence type="ECO:0000313" key="1">
    <source>
        <dbReference type="EMBL" id="KHG09894.1"/>
    </source>
</evidence>
<keyword evidence="2" id="KW-1185">Reference proteome</keyword>
<name>A0A0B0NDM3_GOSAR</name>
<protein>
    <submittedName>
        <fullName evidence="1">Uncharacterized protein</fullName>
    </submittedName>
</protein>
<dbReference type="Proteomes" id="UP000032142">
    <property type="component" value="Unassembled WGS sequence"/>
</dbReference>
<proteinExistence type="predicted"/>
<accession>A0A0B0NDM3</accession>
<sequence length="53" mass="6150">MFRSRTKEIGFGSEKNESRRLAALFHFTSVELGNHVQAFISIELRRPKAPYEP</sequence>